<sequence>MVYLDEVISILDKHKSVSANWDLADFQKRIRERDHSNYLVNTSVNKPNADRLHLEPVPHGLFKPLFFEEDEDEDDSMEDVVSTHTEQLELPDAHYIAFKVDASIPAIEAPPTAPLVRLNMAEYRKRRTEQLESANSEQFNALMRASMEPDDVMVNSNPGNTIVQQIRLPPQQPVVNKVPAPVPTSTSTASTVPTSTEPTVPTSAEPAAPRSAESTAAVPFANLYNASLMDSNIFTEKAGPKIYAYPNQIIPIFASPTQQEECAQDATKDIRFLKVNFTETLDVLSLTGNHQLGEVGKGLFLMKLIEKLKDRDLTLALVTPTLNEESVLVETAPKLGLRCVRFSNILDHWDSDYGIYLETKTSSNADSSQYRFKPADFVICLGAAVSSSTVDKVKATPETPVAWMVTLGSAEERLYDFIARSKVRYPDCANVDGFQNLLLTPNSWPSYDHYSFQELTSRVVDNVSCWLDLVNRPEYQFRSTENLPLSYHFATFKAQTTDSDVEDMDISSSGAEALQQQQQDIFPTYNIIETQAATAAADKDRSLVDDYTREAKALKDKFEVEYKMLLSKYRAKLSESHKQV</sequence>
<keyword evidence="3" id="KW-1185">Reference proteome</keyword>
<protein>
    <submittedName>
        <fullName evidence="2">Uncharacterized protein</fullName>
    </submittedName>
</protein>
<evidence type="ECO:0000313" key="3">
    <source>
        <dbReference type="Proteomes" id="UP000077051"/>
    </source>
</evidence>
<dbReference type="AlphaFoldDB" id="A0A168LFM5"/>
<evidence type="ECO:0000256" key="1">
    <source>
        <dbReference type="SAM" id="MobiDB-lite"/>
    </source>
</evidence>
<name>A0A168LFM5_MUCCL</name>
<organism evidence="2 3">
    <name type="scientific">Mucor lusitanicus CBS 277.49</name>
    <dbReference type="NCBI Taxonomy" id="747725"/>
    <lineage>
        <taxon>Eukaryota</taxon>
        <taxon>Fungi</taxon>
        <taxon>Fungi incertae sedis</taxon>
        <taxon>Mucoromycota</taxon>
        <taxon>Mucoromycotina</taxon>
        <taxon>Mucoromycetes</taxon>
        <taxon>Mucorales</taxon>
        <taxon>Mucorineae</taxon>
        <taxon>Mucoraceae</taxon>
        <taxon>Mucor</taxon>
    </lineage>
</organism>
<dbReference type="Proteomes" id="UP000077051">
    <property type="component" value="Unassembled WGS sequence"/>
</dbReference>
<reference evidence="2 3" key="1">
    <citation type="submission" date="2015-06" db="EMBL/GenBank/DDBJ databases">
        <title>Expansion of signal transduction pathways in fungi by whole-genome duplication.</title>
        <authorList>
            <consortium name="DOE Joint Genome Institute"/>
            <person name="Corrochano L.M."/>
            <person name="Kuo A."/>
            <person name="Marcet-Houben M."/>
            <person name="Polaino S."/>
            <person name="Salamov A."/>
            <person name="Villalobos J.M."/>
            <person name="Alvarez M.I."/>
            <person name="Avalos J."/>
            <person name="Benito E.P."/>
            <person name="Benoit I."/>
            <person name="Burger G."/>
            <person name="Camino L.P."/>
            <person name="Canovas D."/>
            <person name="Cerda-Olmedo E."/>
            <person name="Cheng J.-F."/>
            <person name="Dominguez A."/>
            <person name="Elias M."/>
            <person name="Eslava A.P."/>
            <person name="Glaser F."/>
            <person name="Grimwood J."/>
            <person name="Gutierrez G."/>
            <person name="Heitman J."/>
            <person name="Henrissat B."/>
            <person name="Iturriaga E.A."/>
            <person name="Lang B.F."/>
            <person name="Lavin J.L."/>
            <person name="Lee S."/>
            <person name="Li W."/>
            <person name="Lindquist E."/>
            <person name="Lopez-Garcia S."/>
            <person name="Luque E.M."/>
            <person name="Marcos A.T."/>
            <person name="Martin J."/>
            <person name="Mccluskey K."/>
            <person name="Medina H.R."/>
            <person name="Miralles-Duran A."/>
            <person name="Miyazaki A."/>
            <person name="Munoz-Torres E."/>
            <person name="Oguiza J.A."/>
            <person name="Ohm R."/>
            <person name="Olmedo M."/>
            <person name="Orejas M."/>
            <person name="Ortiz-Castellanos L."/>
            <person name="Pisabarro A.G."/>
            <person name="Rodriguez-Romero J."/>
            <person name="Ruiz-Herrera J."/>
            <person name="Ruiz-Vazquez R."/>
            <person name="Sanz C."/>
            <person name="Schackwitz W."/>
            <person name="Schmutz J."/>
            <person name="Shahriari M."/>
            <person name="Shelest E."/>
            <person name="Silva-Franco F."/>
            <person name="Soanes D."/>
            <person name="Syed K."/>
            <person name="Tagua V.G."/>
            <person name="Talbot N.J."/>
            <person name="Thon M."/>
            <person name="De Vries R.P."/>
            <person name="Wiebenga A."/>
            <person name="Yadav J.S."/>
            <person name="Braun E.L."/>
            <person name="Baker S."/>
            <person name="Garre V."/>
            <person name="Horwitz B."/>
            <person name="Torres-Martinez S."/>
            <person name="Idnurm A."/>
            <person name="Herrera-Estrella A."/>
            <person name="Gabaldon T."/>
            <person name="Grigoriev I.V."/>
        </authorList>
    </citation>
    <scope>NUCLEOTIDE SEQUENCE [LARGE SCALE GENOMIC DNA]</scope>
    <source>
        <strain evidence="2 3">CBS 277.49</strain>
    </source>
</reference>
<gene>
    <name evidence="2" type="ORF">MUCCIDRAFT_110340</name>
</gene>
<feature type="compositionally biased region" description="Low complexity" evidence="1">
    <location>
        <begin position="183"/>
        <end position="212"/>
    </location>
</feature>
<accession>A0A168LFM5</accession>
<proteinExistence type="predicted"/>
<dbReference type="VEuPathDB" id="FungiDB:MUCCIDRAFT_110340"/>
<feature type="region of interest" description="Disordered" evidence="1">
    <location>
        <begin position="172"/>
        <end position="212"/>
    </location>
</feature>
<comment type="caution">
    <text evidence="2">The sequence shown here is derived from an EMBL/GenBank/DDBJ whole genome shotgun (WGS) entry which is preliminary data.</text>
</comment>
<dbReference type="OrthoDB" id="2276119at2759"/>
<evidence type="ECO:0000313" key="2">
    <source>
        <dbReference type="EMBL" id="OAD03474.1"/>
    </source>
</evidence>
<dbReference type="STRING" id="747725.A0A168LFM5"/>
<dbReference type="EMBL" id="AMYB01000004">
    <property type="protein sequence ID" value="OAD03474.1"/>
    <property type="molecule type" value="Genomic_DNA"/>
</dbReference>